<dbReference type="InterPro" id="IPR006530">
    <property type="entry name" value="YD"/>
</dbReference>
<name>A0A557QHH2_9RHOO</name>
<keyword evidence="4" id="KW-1185">Reference proteome</keyword>
<dbReference type="Proteomes" id="UP000319502">
    <property type="component" value="Unassembled WGS sequence"/>
</dbReference>
<sequence>MHHRGQDTNGWPQGYTLGEQPLDFGYDLAGRITGLDQNGTAYDQSFGYDAADRLTSYTGHPALRAYTYDANANRTSETLGAMITSITHVAGSNRILKVGTQAMASDAAGNLSSYARSMGSESINGVRVIDLTSQAG</sequence>
<accession>A0A557QHH2</accession>
<dbReference type="EMBL" id="VMNK01000017">
    <property type="protein sequence ID" value="TVO52366.1"/>
    <property type="molecule type" value="Genomic_DNA"/>
</dbReference>
<dbReference type="OrthoDB" id="6057489at2"/>
<dbReference type="NCBIfam" id="TIGR01643">
    <property type="entry name" value="YD_repeat_2x"/>
    <property type="match status" value="1"/>
</dbReference>
<dbReference type="InterPro" id="IPR056823">
    <property type="entry name" value="TEN-like_YD-shell"/>
</dbReference>
<comment type="caution">
    <text evidence="3">The sequence shown here is derived from an EMBL/GenBank/DDBJ whole genome shotgun (WGS) entry which is preliminary data.</text>
</comment>
<evidence type="ECO:0000256" key="1">
    <source>
        <dbReference type="ARBA" id="ARBA00022737"/>
    </source>
</evidence>
<evidence type="ECO:0000313" key="3">
    <source>
        <dbReference type="EMBL" id="TVO52366.1"/>
    </source>
</evidence>
<feature type="domain" description="Teneurin-like YD-shell" evidence="2">
    <location>
        <begin position="22"/>
        <end position="113"/>
    </location>
</feature>
<evidence type="ECO:0000313" key="4">
    <source>
        <dbReference type="Proteomes" id="UP000319502"/>
    </source>
</evidence>
<evidence type="ECO:0000259" key="2">
    <source>
        <dbReference type="Pfam" id="PF25023"/>
    </source>
</evidence>
<protein>
    <recommendedName>
        <fullName evidence="2">Teneurin-like YD-shell domain-containing protein</fullName>
    </recommendedName>
</protein>
<dbReference type="AlphaFoldDB" id="A0A557QHH2"/>
<dbReference type="Gene3D" id="2.180.10.10">
    <property type="entry name" value="RHS repeat-associated core"/>
    <property type="match status" value="1"/>
</dbReference>
<keyword evidence="1" id="KW-0677">Repeat</keyword>
<proteinExistence type="predicted"/>
<reference evidence="3 4" key="1">
    <citation type="submission" date="2019-07" db="EMBL/GenBank/DDBJ databases">
        <title>The pathways for chlorine oxyanion respiration interact through the shared metabolite chlorate.</title>
        <authorList>
            <person name="Barnum T.P."/>
            <person name="Cheng Y."/>
            <person name="Hill K.A."/>
            <person name="Lucas L.N."/>
            <person name="Carlson H.K."/>
            <person name="Coates J.D."/>
        </authorList>
    </citation>
    <scope>NUCLEOTIDE SEQUENCE [LARGE SCALE GENOMIC DNA]</scope>
    <source>
        <strain evidence="3 4">SFB-3</strain>
    </source>
</reference>
<gene>
    <name evidence="3" type="ORF">FHP91_17635</name>
</gene>
<organism evidence="3 4">
    <name type="scientific">Denitromonas halophila</name>
    <dbReference type="NCBI Taxonomy" id="1629404"/>
    <lineage>
        <taxon>Bacteria</taxon>
        <taxon>Pseudomonadati</taxon>
        <taxon>Pseudomonadota</taxon>
        <taxon>Betaproteobacteria</taxon>
        <taxon>Rhodocyclales</taxon>
        <taxon>Zoogloeaceae</taxon>
        <taxon>Denitromonas</taxon>
    </lineage>
</organism>
<dbReference type="Pfam" id="PF25023">
    <property type="entry name" value="TEN_YD-shell"/>
    <property type="match status" value="1"/>
</dbReference>